<organism evidence="2 3">
    <name type="scientific">Streptomyces phage Sebastisaurus</name>
    <dbReference type="NCBI Taxonomy" id="2510572"/>
    <lineage>
        <taxon>Viruses</taxon>
        <taxon>Duplodnaviria</taxon>
        <taxon>Heunggongvirae</taxon>
        <taxon>Uroviricota</taxon>
        <taxon>Caudoviricetes</taxon>
        <taxon>Colingsworthviridae</taxon>
        <taxon>Sebastisaurusvirus</taxon>
        <taxon>Sebastisaurusvirus sebastisaurus</taxon>
    </lineage>
</organism>
<accession>A0A411B3V0</accession>
<protein>
    <submittedName>
        <fullName evidence="2">Uncharacterized protein</fullName>
    </submittedName>
</protein>
<name>A0A411B3V0_9CAUD</name>
<feature type="compositionally biased region" description="Basic and acidic residues" evidence="1">
    <location>
        <begin position="53"/>
        <end position="63"/>
    </location>
</feature>
<keyword evidence="3" id="KW-1185">Reference proteome</keyword>
<reference evidence="2 3" key="1">
    <citation type="submission" date="2019-01" db="EMBL/GenBank/DDBJ databases">
        <authorList>
            <person name="Layton S.R."/>
            <person name="Mercado N.B."/>
            <person name="Kim T."/>
            <person name="Hughes L.E."/>
            <person name="Garlena R.A."/>
            <person name="Russell D.A."/>
            <person name="Pope W.H."/>
            <person name="Jacobs-Sera D."/>
            <person name="Hatfull G.F."/>
        </authorList>
    </citation>
    <scope>NUCLEOTIDE SEQUENCE [LARGE SCALE GENOMIC DNA]</scope>
</reference>
<feature type="region of interest" description="Disordered" evidence="1">
    <location>
        <begin position="32"/>
        <end position="82"/>
    </location>
</feature>
<evidence type="ECO:0000313" key="3">
    <source>
        <dbReference type="Proteomes" id="UP000289178"/>
    </source>
</evidence>
<feature type="region of interest" description="Disordered" evidence="1">
    <location>
        <begin position="115"/>
        <end position="206"/>
    </location>
</feature>
<dbReference type="EMBL" id="MK450433">
    <property type="protein sequence ID" value="QAX95035.1"/>
    <property type="molecule type" value="Genomic_DNA"/>
</dbReference>
<dbReference type="Proteomes" id="UP000289178">
    <property type="component" value="Segment"/>
</dbReference>
<evidence type="ECO:0000256" key="1">
    <source>
        <dbReference type="SAM" id="MobiDB-lite"/>
    </source>
</evidence>
<proteinExistence type="predicted"/>
<sequence length="221" mass="21802">MNNKFVLPVSSLASAAVAFGLGAMIFTNGNTPADAAKPGPTPTVTKSVPANEKAADAHEKSTTDAEAVPASAGAKGPFKDAQGDGKYLDDFGKAVMPNGVGVHVPDALLPWQEQDHSDHTTDAGELPPGVVPAQPEGTYTDPDAGTDTSDDVVSGSPGESTGTGSTGTNSGSTYEEAQPAPAPAVQAPSGVVRSGGLPSGVVPVGPVLNSVTGVVSSAVTE</sequence>
<gene>
    <name evidence="2" type="primary">47</name>
    <name evidence="2" type="ORF">SEA_SEBASTISAURUS_47</name>
</gene>
<feature type="compositionally biased region" description="Low complexity" evidence="1">
    <location>
        <begin position="154"/>
        <end position="206"/>
    </location>
</feature>
<evidence type="ECO:0000313" key="2">
    <source>
        <dbReference type="EMBL" id="QAX95035.1"/>
    </source>
</evidence>